<comment type="subunit">
    <text evidence="5">The Tat system comprises two distinct complexes: a TatABC complex, containing multiple copies of TatA, TatB and TatC subunits, and a separate TatA complex, containing only TatA subunits. Substrates initially bind to the TatABC complex, which probably triggers association of the separate TatA complex to form the active translocon.</text>
</comment>
<feature type="transmembrane region" description="Helical" evidence="5">
    <location>
        <begin position="163"/>
        <end position="187"/>
    </location>
</feature>
<proteinExistence type="inferred from homology"/>
<dbReference type="PANTHER" id="PTHR30371">
    <property type="entry name" value="SEC-INDEPENDENT PROTEIN TRANSLOCASE PROTEIN TATC"/>
    <property type="match status" value="1"/>
</dbReference>
<comment type="similarity">
    <text evidence="5">Belongs to the TatC family.</text>
</comment>
<keyword evidence="4 5" id="KW-0472">Membrane</keyword>
<feature type="transmembrane region" description="Helical" evidence="5">
    <location>
        <begin position="113"/>
        <end position="143"/>
    </location>
</feature>
<evidence type="ECO:0000256" key="1">
    <source>
        <dbReference type="ARBA" id="ARBA00004141"/>
    </source>
</evidence>
<evidence type="ECO:0000313" key="6">
    <source>
        <dbReference type="EMBL" id="STY90842.1"/>
    </source>
</evidence>
<dbReference type="PRINTS" id="PR01840">
    <property type="entry name" value="TATCFAMILY"/>
</dbReference>
<dbReference type="InterPro" id="IPR019820">
    <property type="entry name" value="Sec-indep_translocase_CS"/>
</dbReference>
<name>A0A378PVU1_MORBO</name>
<dbReference type="HAMAP" id="MF_00902">
    <property type="entry name" value="TatC"/>
    <property type="match status" value="1"/>
</dbReference>
<keyword evidence="5" id="KW-1003">Cell membrane</keyword>
<evidence type="ECO:0000256" key="3">
    <source>
        <dbReference type="ARBA" id="ARBA00022989"/>
    </source>
</evidence>
<dbReference type="GO" id="GO:0043953">
    <property type="term" value="P:protein transport by the Tat complex"/>
    <property type="evidence" value="ECO:0007669"/>
    <property type="project" value="UniProtKB-UniRule"/>
</dbReference>
<dbReference type="PANTHER" id="PTHR30371:SF0">
    <property type="entry name" value="SEC-INDEPENDENT PROTEIN TRANSLOCASE PROTEIN TATC, CHLOROPLASTIC-RELATED"/>
    <property type="match status" value="1"/>
</dbReference>
<feature type="transmembrane region" description="Helical" evidence="5">
    <location>
        <begin position="80"/>
        <end position="101"/>
    </location>
</feature>
<feature type="transmembrane region" description="Helical" evidence="5">
    <location>
        <begin position="26"/>
        <end position="43"/>
    </location>
</feature>
<reference evidence="6 7" key="1">
    <citation type="submission" date="2018-06" db="EMBL/GenBank/DDBJ databases">
        <authorList>
            <consortium name="Pathogen Informatics"/>
            <person name="Doyle S."/>
        </authorList>
    </citation>
    <scope>NUCLEOTIDE SEQUENCE [LARGE SCALE GENOMIC DNA]</scope>
    <source>
        <strain evidence="6 7">NCTC9426</strain>
    </source>
</reference>
<keyword evidence="5" id="KW-0811">Translocation</keyword>
<protein>
    <recommendedName>
        <fullName evidence="5">Sec-independent protein translocase protein TatC</fullName>
    </recommendedName>
</protein>
<dbReference type="GO" id="GO:0065002">
    <property type="term" value="P:intracellular protein transmembrane transport"/>
    <property type="evidence" value="ECO:0007669"/>
    <property type="project" value="TreeGrafter"/>
</dbReference>
<dbReference type="AlphaFoldDB" id="A0A378PVU1"/>
<comment type="subcellular location">
    <subcellularLocation>
        <location evidence="5">Cell membrane</location>
        <topology evidence="5">Multi-pass membrane protein</topology>
    </subcellularLocation>
    <subcellularLocation>
        <location evidence="1">Membrane</location>
        <topology evidence="1">Multi-pass membrane protein</topology>
    </subcellularLocation>
</comment>
<dbReference type="EMBL" id="UGPZ01000002">
    <property type="protein sequence ID" value="STY90842.1"/>
    <property type="molecule type" value="Genomic_DNA"/>
</dbReference>
<sequence length="254" mass="28241">MSELDKQTADGDMPLMAHFAELRTRFIRMAVAVLVVFLPLMYFSRPLYDLISSPLVALLPHNASIIATQVASGFLAPIKLAFFVALFICVPFITAQIWGFVSPALYKHEKRAALPLLLSAIVLFYVGMAFAYFVVLVPALKFLVLFAPDNVLPMTDIESYLDFVIKLFLVFGLMFEIPVATMLLVLMRIVTPEWLADKRRYIIVGCFFVSAIITPPDGASMLMLAIPMCVLFELGLVVARMIVKPDKQIADNGA</sequence>
<evidence type="ECO:0000313" key="7">
    <source>
        <dbReference type="Proteomes" id="UP000254133"/>
    </source>
</evidence>
<gene>
    <name evidence="5 6" type="primary">tatC</name>
    <name evidence="6" type="ORF">NCTC9426_00872</name>
</gene>
<dbReference type="GO" id="GO:0033281">
    <property type="term" value="C:TAT protein transport complex"/>
    <property type="evidence" value="ECO:0007669"/>
    <property type="project" value="UniProtKB-UniRule"/>
</dbReference>
<dbReference type="Proteomes" id="UP000254133">
    <property type="component" value="Unassembled WGS sequence"/>
</dbReference>
<dbReference type="Pfam" id="PF00902">
    <property type="entry name" value="TatC"/>
    <property type="match status" value="1"/>
</dbReference>
<organism evidence="6 7">
    <name type="scientific">Moraxella bovis</name>
    <dbReference type="NCBI Taxonomy" id="476"/>
    <lineage>
        <taxon>Bacteria</taxon>
        <taxon>Pseudomonadati</taxon>
        <taxon>Pseudomonadota</taxon>
        <taxon>Gammaproteobacteria</taxon>
        <taxon>Moraxellales</taxon>
        <taxon>Moraxellaceae</taxon>
        <taxon>Moraxella</taxon>
    </lineage>
</organism>
<feature type="transmembrane region" description="Helical" evidence="5">
    <location>
        <begin position="199"/>
        <end position="216"/>
    </location>
</feature>
<evidence type="ECO:0000256" key="5">
    <source>
        <dbReference type="HAMAP-Rule" id="MF_00902"/>
    </source>
</evidence>
<accession>A0A378PVU1</accession>
<evidence type="ECO:0000256" key="4">
    <source>
        <dbReference type="ARBA" id="ARBA00023136"/>
    </source>
</evidence>
<dbReference type="GO" id="GO:0009977">
    <property type="term" value="F:proton motive force dependent protein transmembrane transporter activity"/>
    <property type="evidence" value="ECO:0007669"/>
    <property type="project" value="TreeGrafter"/>
</dbReference>
<keyword evidence="2 5" id="KW-0812">Transmembrane</keyword>
<comment type="function">
    <text evidence="5">Part of the twin-arginine translocation (Tat) system that transports large folded proteins containing a characteristic twin-arginine motif in their signal peptide across membranes. Together with TatB, TatC is part of a receptor directly interacting with Tat signal peptides.</text>
</comment>
<keyword evidence="3 5" id="KW-1133">Transmembrane helix</keyword>
<keyword evidence="5" id="KW-0813">Transport</keyword>
<dbReference type="InterPro" id="IPR002033">
    <property type="entry name" value="TatC"/>
</dbReference>
<feature type="transmembrane region" description="Helical" evidence="5">
    <location>
        <begin position="222"/>
        <end position="243"/>
    </location>
</feature>
<keyword evidence="5" id="KW-0653">Protein transport</keyword>
<dbReference type="PROSITE" id="PS01218">
    <property type="entry name" value="TATC"/>
    <property type="match status" value="1"/>
</dbReference>
<dbReference type="NCBIfam" id="TIGR00945">
    <property type="entry name" value="tatC"/>
    <property type="match status" value="1"/>
</dbReference>
<evidence type="ECO:0000256" key="2">
    <source>
        <dbReference type="ARBA" id="ARBA00022692"/>
    </source>
</evidence>